<gene>
    <name evidence="3" type="ORF">KK1_039615</name>
</gene>
<evidence type="ECO:0000313" key="3">
    <source>
        <dbReference type="EMBL" id="KYP39104.1"/>
    </source>
</evidence>
<dbReference type="Gramene" id="C.cajan_42852.t">
    <property type="protein sequence ID" value="C.cajan_42852.t.cds1"/>
    <property type="gene ID" value="C.cajan_42852"/>
</dbReference>
<keyword evidence="1" id="KW-0812">Transmembrane</keyword>
<feature type="transmembrane region" description="Helical" evidence="1">
    <location>
        <begin position="12"/>
        <end position="32"/>
    </location>
</feature>
<dbReference type="PROSITE" id="PS51257">
    <property type="entry name" value="PROKAR_LIPOPROTEIN"/>
    <property type="match status" value="1"/>
</dbReference>
<evidence type="ECO:0000313" key="4">
    <source>
        <dbReference type="Proteomes" id="UP000075243"/>
    </source>
</evidence>
<sequence length="96" mass="11180">MGTCRNLNALLMSLQGCIIVKLLGMFLSLFTLRDKLRVIWRLTGDFDMVDVGFDFYMIKFDLPQDRELVLSWSPWIVFDHYLAVCLLVQNFIASEV</sequence>
<dbReference type="Proteomes" id="UP000075243">
    <property type="component" value="Unassembled WGS sequence"/>
</dbReference>
<organism evidence="3 4">
    <name type="scientific">Cajanus cajan</name>
    <name type="common">Pigeon pea</name>
    <name type="synonym">Cajanus indicus</name>
    <dbReference type="NCBI Taxonomy" id="3821"/>
    <lineage>
        <taxon>Eukaryota</taxon>
        <taxon>Viridiplantae</taxon>
        <taxon>Streptophyta</taxon>
        <taxon>Embryophyta</taxon>
        <taxon>Tracheophyta</taxon>
        <taxon>Spermatophyta</taxon>
        <taxon>Magnoliopsida</taxon>
        <taxon>eudicotyledons</taxon>
        <taxon>Gunneridae</taxon>
        <taxon>Pentapetalae</taxon>
        <taxon>rosids</taxon>
        <taxon>fabids</taxon>
        <taxon>Fabales</taxon>
        <taxon>Fabaceae</taxon>
        <taxon>Papilionoideae</taxon>
        <taxon>50 kb inversion clade</taxon>
        <taxon>NPAAA clade</taxon>
        <taxon>indigoferoid/millettioid clade</taxon>
        <taxon>Phaseoleae</taxon>
        <taxon>Cajanus</taxon>
    </lineage>
</organism>
<proteinExistence type="predicted"/>
<feature type="domain" description="DUF4283" evidence="2">
    <location>
        <begin position="14"/>
        <end position="91"/>
    </location>
</feature>
<protein>
    <recommendedName>
        <fullName evidence="2">DUF4283 domain-containing protein</fullName>
    </recommendedName>
</protein>
<dbReference type="Pfam" id="PF14111">
    <property type="entry name" value="DUF4283"/>
    <property type="match status" value="1"/>
</dbReference>
<keyword evidence="1" id="KW-1133">Transmembrane helix</keyword>
<dbReference type="AlphaFoldDB" id="A0A151R8Z7"/>
<name>A0A151R8Z7_CAJCA</name>
<evidence type="ECO:0000259" key="2">
    <source>
        <dbReference type="Pfam" id="PF14111"/>
    </source>
</evidence>
<dbReference type="EMBL" id="KQ483937">
    <property type="protein sequence ID" value="KYP39104.1"/>
    <property type="molecule type" value="Genomic_DNA"/>
</dbReference>
<evidence type="ECO:0000256" key="1">
    <source>
        <dbReference type="SAM" id="Phobius"/>
    </source>
</evidence>
<keyword evidence="4" id="KW-1185">Reference proteome</keyword>
<dbReference type="InterPro" id="IPR025558">
    <property type="entry name" value="DUF4283"/>
</dbReference>
<reference evidence="3" key="1">
    <citation type="journal article" date="2012" name="Nat. Biotechnol.">
        <title>Draft genome sequence of pigeonpea (Cajanus cajan), an orphan legume crop of resource-poor farmers.</title>
        <authorList>
            <person name="Varshney R.K."/>
            <person name="Chen W."/>
            <person name="Li Y."/>
            <person name="Bharti A.K."/>
            <person name="Saxena R.K."/>
            <person name="Schlueter J.A."/>
            <person name="Donoghue M.T."/>
            <person name="Azam S."/>
            <person name="Fan G."/>
            <person name="Whaley A.M."/>
            <person name="Farmer A.D."/>
            <person name="Sheridan J."/>
            <person name="Iwata A."/>
            <person name="Tuteja R."/>
            <person name="Penmetsa R.V."/>
            <person name="Wu W."/>
            <person name="Upadhyaya H.D."/>
            <person name="Yang S.P."/>
            <person name="Shah T."/>
            <person name="Saxena K.B."/>
            <person name="Michael T."/>
            <person name="McCombie W.R."/>
            <person name="Yang B."/>
            <person name="Zhang G."/>
            <person name="Yang H."/>
            <person name="Wang J."/>
            <person name="Spillane C."/>
            <person name="Cook D.R."/>
            <person name="May G.D."/>
            <person name="Xu X."/>
            <person name="Jackson S.A."/>
        </authorList>
    </citation>
    <scope>NUCLEOTIDE SEQUENCE [LARGE SCALE GENOMIC DNA]</scope>
</reference>
<keyword evidence="1" id="KW-0472">Membrane</keyword>
<accession>A0A151R8Z7</accession>